<comment type="caution">
    <text evidence="11">The sequence shown here is derived from an EMBL/GenBank/DDBJ whole genome shotgun (WGS) entry which is preliminary data.</text>
</comment>
<keyword evidence="7 11" id="KW-0067">ATP-binding</keyword>
<dbReference type="RefSeq" id="WP_251222529.1">
    <property type="nucleotide sequence ID" value="NZ_JAMBOL010000003.1"/>
</dbReference>
<accession>A0A9X2INF5</accession>
<keyword evidence="9" id="KW-0472">Membrane</keyword>
<organism evidence="11 12">
    <name type="scientific">Halalkalibacter oceani</name>
    <dbReference type="NCBI Taxonomy" id="1653776"/>
    <lineage>
        <taxon>Bacteria</taxon>
        <taxon>Bacillati</taxon>
        <taxon>Bacillota</taxon>
        <taxon>Bacilli</taxon>
        <taxon>Bacillales</taxon>
        <taxon>Bacillaceae</taxon>
        <taxon>Halalkalibacter</taxon>
    </lineage>
</organism>
<evidence type="ECO:0000259" key="10">
    <source>
        <dbReference type="PROSITE" id="PS50893"/>
    </source>
</evidence>
<dbReference type="SMART" id="SM00382">
    <property type="entry name" value="AAA"/>
    <property type="match status" value="2"/>
</dbReference>
<evidence type="ECO:0000256" key="6">
    <source>
        <dbReference type="ARBA" id="ARBA00022741"/>
    </source>
</evidence>
<gene>
    <name evidence="11" type="ORF">M3202_06535</name>
</gene>
<dbReference type="Proteomes" id="UP001139179">
    <property type="component" value="Unassembled WGS sequence"/>
</dbReference>
<reference evidence="11" key="1">
    <citation type="submission" date="2022-05" db="EMBL/GenBank/DDBJ databases">
        <title>Comparative Genomics of Spacecraft Associated Microbes.</title>
        <authorList>
            <person name="Tran M.T."/>
            <person name="Wright A."/>
            <person name="Seuylemezian A."/>
            <person name="Eisen J."/>
            <person name="Coil D."/>
        </authorList>
    </citation>
    <scope>NUCLEOTIDE SEQUENCE</scope>
    <source>
        <strain evidence="11">214.1.1</strain>
    </source>
</reference>
<dbReference type="FunFam" id="3.40.50.300:FF:000127">
    <property type="entry name" value="Ribose import ATP-binding protein RbsA"/>
    <property type="match status" value="1"/>
</dbReference>
<evidence type="ECO:0000256" key="4">
    <source>
        <dbReference type="ARBA" id="ARBA00022597"/>
    </source>
</evidence>
<keyword evidence="6" id="KW-0547">Nucleotide-binding</keyword>
<dbReference type="PROSITE" id="PS50893">
    <property type="entry name" value="ABC_TRANSPORTER_2"/>
    <property type="match status" value="2"/>
</dbReference>
<evidence type="ECO:0000256" key="5">
    <source>
        <dbReference type="ARBA" id="ARBA00022737"/>
    </source>
</evidence>
<evidence type="ECO:0000256" key="9">
    <source>
        <dbReference type="ARBA" id="ARBA00023136"/>
    </source>
</evidence>
<dbReference type="PANTHER" id="PTHR43790">
    <property type="entry name" value="CARBOHYDRATE TRANSPORT ATP-BINDING PROTEIN MG119-RELATED"/>
    <property type="match status" value="1"/>
</dbReference>
<dbReference type="InterPro" id="IPR003439">
    <property type="entry name" value="ABC_transporter-like_ATP-bd"/>
</dbReference>
<dbReference type="Gene3D" id="3.40.50.300">
    <property type="entry name" value="P-loop containing nucleotide triphosphate hydrolases"/>
    <property type="match status" value="2"/>
</dbReference>
<keyword evidence="3" id="KW-1003">Cell membrane</keyword>
<dbReference type="CDD" id="cd03216">
    <property type="entry name" value="ABC_Carb_Monos_I"/>
    <property type="match status" value="1"/>
</dbReference>
<dbReference type="PANTHER" id="PTHR43790:SF3">
    <property type="entry name" value="D-ALLOSE IMPORT ATP-BINDING PROTEIN ALSA-RELATED"/>
    <property type="match status" value="1"/>
</dbReference>
<evidence type="ECO:0000256" key="3">
    <source>
        <dbReference type="ARBA" id="ARBA00022475"/>
    </source>
</evidence>
<evidence type="ECO:0000256" key="1">
    <source>
        <dbReference type="ARBA" id="ARBA00004202"/>
    </source>
</evidence>
<dbReference type="InterPro" id="IPR027417">
    <property type="entry name" value="P-loop_NTPase"/>
</dbReference>
<keyword evidence="12" id="KW-1185">Reference proteome</keyword>
<evidence type="ECO:0000256" key="8">
    <source>
        <dbReference type="ARBA" id="ARBA00022967"/>
    </source>
</evidence>
<dbReference type="EMBL" id="JAMBOL010000003">
    <property type="protein sequence ID" value="MCM3713736.1"/>
    <property type="molecule type" value="Genomic_DNA"/>
</dbReference>
<dbReference type="GO" id="GO:0005886">
    <property type="term" value="C:plasma membrane"/>
    <property type="evidence" value="ECO:0007669"/>
    <property type="project" value="UniProtKB-SubCell"/>
</dbReference>
<evidence type="ECO:0000313" key="12">
    <source>
        <dbReference type="Proteomes" id="UP001139179"/>
    </source>
</evidence>
<dbReference type="GO" id="GO:0016887">
    <property type="term" value="F:ATP hydrolysis activity"/>
    <property type="evidence" value="ECO:0007669"/>
    <property type="project" value="InterPro"/>
</dbReference>
<proteinExistence type="predicted"/>
<name>A0A9X2INF5_9BACI</name>
<dbReference type="InterPro" id="IPR003593">
    <property type="entry name" value="AAA+_ATPase"/>
</dbReference>
<evidence type="ECO:0000256" key="7">
    <source>
        <dbReference type="ARBA" id="ARBA00022840"/>
    </source>
</evidence>
<feature type="domain" description="ABC transporter" evidence="10">
    <location>
        <begin position="11"/>
        <end position="247"/>
    </location>
</feature>
<evidence type="ECO:0000256" key="2">
    <source>
        <dbReference type="ARBA" id="ARBA00022448"/>
    </source>
</evidence>
<keyword evidence="8" id="KW-1278">Translocase</keyword>
<dbReference type="InterPro" id="IPR050107">
    <property type="entry name" value="ABC_carbohydrate_import_ATPase"/>
</dbReference>
<dbReference type="GO" id="GO:0005524">
    <property type="term" value="F:ATP binding"/>
    <property type="evidence" value="ECO:0007669"/>
    <property type="project" value="UniProtKB-KW"/>
</dbReference>
<feature type="domain" description="ABC transporter" evidence="10">
    <location>
        <begin position="260"/>
        <end position="507"/>
    </location>
</feature>
<comment type="subcellular location">
    <subcellularLocation>
        <location evidence="1">Cell membrane</location>
        <topology evidence="1">Peripheral membrane protein</topology>
    </subcellularLocation>
</comment>
<dbReference type="AlphaFoldDB" id="A0A9X2INF5"/>
<dbReference type="PROSITE" id="PS00211">
    <property type="entry name" value="ABC_TRANSPORTER_1"/>
    <property type="match status" value="1"/>
</dbReference>
<evidence type="ECO:0000313" key="11">
    <source>
        <dbReference type="EMBL" id="MCM3713736.1"/>
    </source>
</evidence>
<dbReference type="InterPro" id="IPR017871">
    <property type="entry name" value="ABC_transporter-like_CS"/>
</dbReference>
<keyword evidence="5" id="KW-0677">Repeat</keyword>
<sequence>MMMTSAEIPILTAKNIGKQFGGIPVLRDISITFRKGEVHTLLGANGAGKSTLIKIIDGIHTDYDGELYLHGELVKPGNTEEARKLGIGMVHQELSLVPELSVAENIYLGRLPRNKAGFVNRKKLIRDSRQILAELEMTVSPHQLVGQLSIADQQMIEIAKVLSQNAEMILLDEPTSALSESEVQRLFATIRKLKQQEKAIIFITHKFEEIFAISDRLTVLRDGELIDTMSVNGKKDELEKVFISLMTGTDQDELTELYPPKADSFGEVLLEVEHFSSAGRFANISLQIRSGEIVGLAGLKGAGRTELARAIFGADPKDGGRLLLGGKEIEVKSPAQAIRHGIGLITEDRKKEGFVGTLGVKENINLTTVKDTVRRGLISDKLERLKARTYIEMLNVKTPSEDALILHLSGGNQQKVVLAKWLAAKGRVLIFDEPTRGVDVNAKSEIYRIMKAMADQGAAILFISSEFPELIGLSNRCLVMHEGRIVKELREGEVTKEKIMSSIFENQEE</sequence>
<keyword evidence="4" id="KW-0762">Sugar transport</keyword>
<keyword evidence="2" id="KW-0813">Transport</keyword>
<dbReference type="Pfam" id="PF00005">
    <property type="entry name" value="ABC_tran"/>
    <property type="match status" value="2"/>
</dbReference>
<dbReference type="CDD" id="cd03215">
    <property type="entry name" value="ABC_Carb_Monos_II"/>
    <property type="match status" value="1"/>
</dbReference>
<dbReference type="SUPFAM" id="SSF52540">
    <property type="entry name" value="P-loop containing nucleoside triphosphate hydrolases"/>
    <property type="match status" value="2"/>
</dbReference>
<protein>
    <submittedName>
        <fullName evidence="11">Sugar ABC transporter ATP-binding protein</fullName>
    </submittedName>
</protein>